<dbReference type="AlphaFoldDB" id="A0AAW4LDG6"/>
<gene>
    <name evidence="2" type="ORF">KI809_17210</name>
</gene>
<protein>
    <recommendedName>
        <fullName evidence="4">Zinc ribbon domain-containing protein</fullName>
    </recommendedName>
</protein>
<feature type="transmembrane region" description="Helical" evidence="1">
    <location>
        <begin position="7"/>
        <end position="27"/>
    </location>
</feature>
<organism evidence="2 3">
    <name type="scientific">Geoanaerobacter pelophilus</name>
    <dbReference type="NCBI Taxonomy" id="60036"/>
    <lineage>
        <taxon>Bacteria</taxon>
        <taxon>Pseudomonadati</taxon>
        <taxon>Thermodesulfobacteriota</taxon>
        <taxon>Desulfuromonadia</taxon>
        <taxon>Geobacterales</taxon>
        <taxon>Geobacteraceae</taxon>
        <taxon>Geoanaerobacter</taxon>
    </lineage>
</organism>
<evidence type="ECO:0000313" key="2">
    <source>
        <dbReference type="EMBL" id="MBT0666054.1"/>
    </source>
</evidence>
<evidence type="ECO:0000256" key="1">
    <source>
        <dbReference type="SAM" id="Phobius"/>
    </source>
</evidence>
<keyword evidence="1" id="KW-0472">Membrane</keyword>
<comment type="caution">
    <text evidence="2">The sequence shown here is derived from an EMBL/GenBank/DDBJ whole genome shotgun (WGS) entry which is preliminary data.</text>
</comment>
<dbReference type="RefSeq" id="WP_214172823.1">
    <property type="nucleotide sequence ID" value="NZ_JAHCVJ010000008.1"/>
</dbReference>
<dbReference type="Proteomes" id="UP000811899">
    <property type="component" value="Unassembled WGS sequence"/>
</dbReference>
<dbReference type="EMBL" id="JAHCVJ010000008">
    <property type="protein sequence ID" value="MBT0666054.1"/>
    <property type="molecule type" value="Genomic_DNA"/>
</dbReference>
<accession>A0AAW4LDG6</accession>
<proteinExistence type="predicted"/>
<evidence type="ECO:0000313" key="3">
    <source>
        <dbReference type="Proteomes" id="UP000811899"/>
    </source>
</evidence>
<evidence type="ECO:0008006" key="4">
    <source>
        <dbReference type="Google" id="ProtNLM"/>
    </source>
</evidence>
<sequence length="94" mass="10478">MSDALKQVIVLFVFFGVPGLVGAWIASTKGRSMLFWLFLCGFFPPTLMVIIFQGPLREVAGHYRQCPACQEMQAWKLTECKYCGARMSPTQAGP</sequence>
<reference evidence="2 3" key="1">
    <citation type="submission" date="2021-05" db="EMBL/GenBank/DDBJ databases">
        <title>The draft genome of Geobacter pelophilus DSM 12255.</title>
        <authorList>
            <person name="Xu Z."/>
            <person name="Masuda Y."/>
            <person name="Itoh H."/>
            <person name="Senoo K."/>
        </authorList>
    </citation>
    <scope>NUCLEOTIDE SEQUENCE [LARGE SCALE GENOMIC DNA]</scope>
    <source>
        <strain evidence="2 3">DSM 12255</strain>
    </source>
</reference>
<name>A0AAW4LDG6_9BACT</name>
<feature type="transmembrane region" description="Helical" evidence="1">
    <location>
        <begin position="33"/>
        <end position="52"/>
    </location>
</feature>
<keyword evidence="1" id="KW-1133">Transmembrane helix</keyword>
<keyword evidence="3" id="KW-1185">Reference proteome</keyword>
<keyword evidence="1" id="KW-0812">Transmembrane</keyword>